<name>A0ABM5KEH0_DIAVI</name>
<evidence type="ECO:0000256" key="1">
    <source>
        <dbReference type="ARBA" id="ARBA00022553"/>
    </source>
</evidence>
<keyword evidence="2" id="KW-0479">Metal-binding</keyword>
<keyword evidence="8" id="KW-1185">Reference proteome</keyword>
<evidence type="ECO:0000313" key="7">
    <source>
        <dbReference type="EnsemblMetazoa" id="XP_050508597.1"/>
    </source>
</evidence>
<organism evidence="7 8">
    <name type="scientific">Diabrotica virgifera virgifera</name>
    <name type="common">western corn rootworm</name>
    <dbReference type="NCBI Taxonomy" id="50390"/>
    <lineage>
        <taxon>Eukaryota</taxon>
        <taxon>Metazoa</taxon>
        <taxon>Ecdysozoa</taxon>
        <taxon>Arthropoda</taxon>
        <taxon>Hexapoda</taxon>
        <taxon>Insecta</taxon>
        <taxon>Pterygota</taxon>
        <taxon>Neoptera</taxon>
        <taxon>Endopterygota</taxon>
        <taxon>Coleoptera</taxon>
        <taxon>Polyphaga</taxon>
        <taxon>Cucujiformia</taxon>
        <taxon>Chrysomeloidea</taxon>
        <taxon>Chrysomelidae</taxon>
        <taxon>Galerucinae</taxon>
        <taxon>Diabroticina</taxon>
        <taxon>Diabroticites</taxon>
        <taxon>Diabrotica</taxon>
    </lineage>
</organism>
<dbReference type="PANTHER" id="PTHR46591:SF1">
    <property type="entry name" value="ZINC FINGER FYVE DOMAIN-CONTAINING PROTEIN 26"/>
    <property type="match status" value="1"/>
</dbReference>
<dbReference type="PANTHER" id="PTHR46591">
    <property type="entry name" value="ZINC FINGER FYVE DOMAIN-CONTAINING PROTEIN 26"/>
    <property type="match status" value="1"/>
</dbReference>
<evidence type="ECO:0000256" key="3">
    <source>
        <dbReference type="ARBA" id="ARBA00022771"/>
    </source>
</evidence>
<dbReference type="InterPro" id="IPR057946">
    <property type="entry name" value="TPR_ZFYVE26"/>
</dbReference>
<accession>A0ABM5KEH0</accession>
<protein>
    <recommendedName>
        <fullName evidence="6">FYVE-type domain-containing protein</fullName>
    </recommendedName>
</protein>
<dbReference type="Proteomes" id="UP001652700">
    <property type="component" value="Unplaced"/>
</dbReference>
<keyword evidence="4" id="KW-0862">Zinc</keyword>
<dbReference type="GeneID" id="126885868"/>
<dbReference type="RefSeq" id="XP_050508597.1">
    <property type="nucleotide sequence ID" value="XM_050652640.1"/>
</dbReference>
<dbReference type="PROSITE" id="PS50178">
    <property type="entry name" value="ZF_FYVE"/>
    <property type="match status" value="1"/>
</dbReference>
<evidence type="ECO:0000256" key="5">
    <source>
        <dbReference type="PROSITE-ProRule" id="PRU00091"/>
    </source>
</evidence>
<dbReference type="InterPro" id="IPR011011">
    <property type="entry name" value="Znf_FYVE_PHD"/>
</dbReference>
<keyword evidence="3 5" id="KW-0863">Zinc-finger</keyword>
<feature type="domain" description="FYVE-type" evidence="6">
    <location>
        <begin position="1212"/>
        <end position="1272"/>
    </location>
</feature>
<evidence type="ECO:0000313" key="8">
    <source>
        <dbReference type="Proteomes" id="UP001652700"/>
    </source>
</evidence>
<dbReference type="InterPro" id="IPR013083">
    <property type="entry name" value="Znf_RING/FYVE/PHD"/>
</dbReference>
<dbReference type="Pfam" id="PF01363">
    <property type="entry name" value="FYVE"/>
    <property type="match status" value="1"/>
</dbReference>
<dbReference type="SMART" id="SM00064">
    <property type="entry name" value="FYVE"/>
    <property type="match status" value="1"/>
</dbReference>
<evidence type="ECO:0000256" key="4">
    <source>
        <dbReference type="ARBA" id="ARBA00022833"/>
    </source>
</evidence>
<evidence type="ECO:0000256" key="2">
    <source>
        <dbReference type="ARBA" id="ARBA00022723"/>
    </source>
</evidence>
<evidence type="ECO:0000259" key="6">
    <source>
        <dbReference type="PROSITE" id="PS50178"/>
    </source>
</evidence>
<dbReference type="Pfam" id="PF25569">
    <property type="entry name" value="TPR_ZFYVE26"/>
    <property type="match status" value="1"/>
</dbReference>
<dbReference type="EnsemblMetazoa" id="XM_050652640.1">
    <property type="protein sequence ID" value="XP_050508597.1"/>
    <property type="gene ID" value="LOC126885868"/>
</dbReference>
<dbReference type="InterPro" id="IPR017455">
    <property type="entry name" value="Znf_FYVE-rel"/>
</dbReference>
<sequence length="2037" mass="235577">MEEISKLIEKITRQDSTNQNKHINLLYKKISEFKPQDKHDTGCLFEYILPKIYDLFQRDIVKRDVLYLSLIGAHNVDVLQIFLKYHEATLNASLENATRLYDYCVCKKKHWFNEILTTDNLFITNQKILNKILTLQLIGITNSSKFDTQHVKRLLENIDQGDIQPFWKKYFVVTEYFLNIMDYVKSNISSLNAHDVFCHINENAALETFSNYLPLKSSSLEQALQLVVQEENIFEIKNHHSTQFEAFIILRNLFNCITRIPNINITDEVSDIKERLLKIPDLSLQLELLENIFVTIFLERSHLSNKVNESKMVCEEKEVRLLLFLVKEVLDEVKLNNTPAKESVEYAKLSQLNKVVADTIWRMELIGDIKGSSKCEKNLLKYMLSSPESLIQMCLARSDFERAFQVIKIFSLEEPYLTSEIKFSENLISLRDTLKKTIKIKAIQKVNPKISITTLNVCVDKTIEIFFKKNSIVTNPKIDTTIDKLSQKYKFFNHFHSKNEMFMNILDLAITVSQDNENSEIILQLACENNSLDANICSNYSKFCKRLVDLYKEIGKEKNLSLGEVIVLPEYHLDLNVYTKEEEFFATFAQAFNDAMSDLTLSEPGYLNMRHLSHRTVLKLNSLCVDNSYSRVMENKYILKLFNYLKAFSRVLYIEQNTSDIVSRGKNSSYFDLLVFNRSELMGKLLFERNLDPSEFEKYFEKLKLDYLYHVVGNCFPTINLHIEENVAKDELYPENNLYVPNKSIITYIQKRNWLLAYILNKMYMVEGVSIDISEIRVRVFMNYLGLRKVQVLQRVYNENTIITALQNEISIQKVSDYINDRILLHERSSNLHLSHNSSDSLEAAEELGEDTLGYINWKSVYDLVACIPEDQCRKNRVCLSMTDMVLVSLIQDGVEPDYYRYVLLIGNRDMRISMILDHIKEWPGDFCLDCIKSEITRFDGMQDGRIVELKIWLLHITLCETLKYKLDVTSWYAAYKMCENNKENVIAKLLEFADINLLLDFIDLHTPNEGLLELVNEHYLAKIFEQSTPFDRVKVLLDLLPFKHSVRMCYNAIKMLRDLKYLNFIVEYLLNNVSDESLRNVQISLKMLSIFSPFEQDQLLCLLYEPLSIIEILIMNTKLDKLASVLNIVKLEISQSEFDTAVISIKEIDELLRTYGEKTLDFRIITQPNPRLLRTPEFKLMQSLDSLNLGPYNKNFVMPDEVPIKDDWIPNNEVLECMCCQKIVFSMFNRRHHCRRCGRVICYNCSLHRMLVPTYDDILVRVCLDCYRQTVGESETSELNDSLSLKSAVYDFWILTDDDAHNTIVREEFSYEHAPNVSLCLSLMKYHSKTTEYPKFLLDQCSIMLKLLQPSQEPIQEIDYLLVIKMIKSLAMAAKMSSIECTLHYGTSLADRILSQADLLSLLAERGCLSLLPISNTYSQGPYIDASILRRLIDRLLQREQWNLALEVSTKAGIDNTGVFAVWGKSCLKAGSLQLAREKFQRYFDKTGHYSTDNLSEYSFSMQSESISESFSRSRNVSRASNLSPLPESKPIKNPSLLNEIIHILEANTISIDPEIGSKNGSLSGSMSSLNQSFILIQSESAICVLNKLKNLKNIASKHYYQPVQAELKSHSTKPPIHNIFYDECVYYLRRYGSHLGLLDFYIKHGDIQVALDYIIDNNLGTEVFIEIYMKCLKDGIVATLQEKISLIDSTLDLWKGYLRHICRHLEKHNMLHSLYQLQQFMGDSIRAAMTCIRFYQENALNFTDLVKNVSFLHKAEEHLKHGVEQEQWVEVATVPNHNSSSRTGFEEKGIINPSIVMKISTKEINKHIKTIERQSEIAEFLGKCEELGRKPLQIFVEMEKPMEDNSSTTTDEKPKIPTLFGSTQDKIYLAVLAIVIGKEVQDGFNIALRIIQDFSLKHVKIFCEAGKQMAKDERYSGIAELVNCIKQSCTNDEAVTDMCDEMLTLAVATFTKANVSGTKVEDLIKLIDNKTTKISAYIEVKQLKTAYFLAVKYKRMSDIRRILRQAELLNQPSIKALCQKVLQSHPHTPIHFTKE</sequence>
<dbReference type="InterPro" id="IPR000306">
    <property type="entry name" value="Znf_FYVE"/>
</dbReference>
<keyword evidence="1" id="KW-0597">Phosphoprotein</keyword>
<dbReference type="InterPro" id="IPR028730">
    <property type="entry name" value="ZFYVE26"/>
</dbReference>
<dbReference type="SUPFAM" id="SSF57903">
    <property type="entry name" value="FYVE/PHD zinc finger"/>
    <property type="match status" value="1"/>
</dbReference>
<reference evidence="7" key="1">
    <citation type="submission" date="2025-05" db="UniProtKB">
        <authorList>
            <consortium name="EnsemblMetazoa"/>
        </authorList>
    </citation>
    <scope>IDENTIFICATION</scope>
</reference>
<proteinExistence type="predicted"/>
<dbReference type="Gene3D" id="3.30.40.10">
    <property type="entry name" value="Zinc/RING finger domain, C3HC4 (zinc finger)"/>
    <property type="match status" value="1"/>
</dbReference>